<dbReference type="InterPro" id="IPR006598">
    <property type="entry name" value="CAP10"/>
</dbReference>
<dbReference type="Pfam" id="PF05686">
    <property type="entry name" value="Glyco_transf_90"/>
    <property type="match status" value="1"/>
</dbReference>
<dbReference type="OrthoDB" id="202415at2759"/>
<protein>
    <submittedName>
        <fullName evidence="5">Glycosyltransferase family 90 protein</fullName>
    </submittedName>
</protein>
<dbReference type="InterPro" id="IPR051091">
    <property type="entry name" value="O-Glucosyltr/Glycosyltrsf_90"/>
</dbReference>
<dbReference type="EMBL" id="ML170288">
    <property type="protein sequence ID" value="TDL15137.1"/>
    <property type="molecule type" value="Genomic_DNA"/>
</dbReference>
<proteinExistence type="inferred from homology"/>
<dbReference type="SMART" id="SM00672">
    <property type="entry name" value="CAP10"/>
    <property type="match status" value="1"/>
</dbReference>
<gene>
    <name evidence="5" type="ORF">BD410DRAFT_136858</name>
</gene>
<evidence type="ECO:0000313" key="5">
    <source>
        <dbReference type="EMBL" id="TDL15137.1"/>
    </source>
</evidence>
<accession>A0A4Y7PIC3</accession>
<evidence type="ECO:0000256" key="3">
    <source>
        <dbReference type="SAM" id="MobiDB-lite"/>
    </source>
</evidence>
<dbReference type="AlphaFoldDB" id="A0A4Y7PIC3"/>
<feature type="domain" description="Glycosyl transferase CAP10" evidence="4">
    <location>
        <begin position="274"/>
        <end position="577"/>
    </location>
</feature>
<dbReference type="PANTHER" id="PTHR12203">
    <property type="entry name" value="KDEL LYS-ASP-GLU-LEU CONTAINING - RELATED"/>
    <property type="match status" value="1"/>
</dbReference>
<keyword evidence="2 5" id="KW-0808">Transferase</keyword>
<dbReference type="Proteomes" id="UP000294933">
    <property type="component" value="Unassembled WGS sequence"/>
</dbReference>
<dbReference type="VEuPathDB" id="FungiDB:BD410DRAFT_136858"/>
<reference evidence="5 6" key="1">
    <citation type="submission" date="2018-06" db="EMBL/GenBank/DDBJ databases">
        <title>A transcriptomic atlas of mushroom development highlights an independent origin of complex multicellularity.</title>
        <authorList>
            <consortium name="DOE Joint Genome Institute"/>
            <person name="Krizsan K."/>
            <person name="Almasi E."/>
            <person name="Merenyi Z."/>
            <person name="Sahu N."/>
            <person name="Viragh M."/>
            <person name="Koszo T."/>
            <person name="Mondo S."/>
            <person name="Kiss B."/>
            <person name="Balint B."/>
            <person name="Kues U."/>
            <person name="Barry K."/>
            <person name="Hegedus J.C."/>
            <person name="Henrissat B."/>
            <person name="Johnson J."/>
            <person name="Lipzen A."/>
            <person name="Ohm R."/>
            <person name="Nagy I."/>
            <person name="Pangilinan J."/>
            <person name="Yan J."/>
            <person name="Xiong Y."/>
            <person name="Grigoriev I.V."/>
            <person name="Hibbett D.S."/>
            <person name="Nagy L.G."/>
        </authorList>
    </citation>
    <scope>NUCLEOTIDE SEQUENCE [LARGE SCALE GENOMIC DNA]</scope>
    <source>
        <strain evidence="5 6">SZMC22713</strain>
    </source>
</reference>
<organism evidence="5 6">
    <name type="scientific">Rickenella mellea</name>
    <dbReference type="NCBI Taxonomy" id="50990"/>
    <lineage>
        <taxon>Eukaryota</taxon>
        <taxon>Fungi</taxon>
        <taxon>Dikarya</taxon>
        <taxon>Basidiomycota</taxon>
        <taxon>Agaricomycotina</taxon>
        <taxon>Agaricomycetes</taxon>
        <taxon>Hymenochaetales</taxon>
        <taxon>Rickenellaceae</taxon>
        <taxon>Rickenella</taxon>
    </lineage>
</organism>
<evidence type="ECO:0000256" key="1">
    <source>
        <dbReference type="ARBA" id="ARBA00010118"/>
    </source>
</evidence>
<dbReference type="PROSITE" id="PS51257">
    <property type="entry name" value="PROKAR_LIPOPROTEIN"/>
    <property type="match status" value="1"/>
</dbReference>
<feature type="region of interest" description="Disordered" evidence="3">
    <location>
        <begin position="253"/>
        <end position="272"/>
    </location>
</feature>
<dbReference type="PANTHER" id="PTHR12203:SF35">
    <property type="entry name" value="PROTEIN O-GLUCOSYLTRANSFERASE 1"/>
    <property type="match status" value="1"/>
</dbReference>
<sequence length="617" mass="70584">MEPAGAKAGWSTQQWMVVFTACVFFLLMPADFYTSRQRALQSNSRPLGTVKQMNAPHPIPVLMAEAEERYRNLLATQSKTLVEAVNEYRRRYGREPPRGFGDWWQFAVEHNATMVDEYDGMVEDLAPFWEMPGEELRRRALRVGHLPSVDLVRMKDGKAVLVNIEKDYVDEEVSARAKGFVAMTRKFQSKLPDMDFPINTKAEGRVLVPWEHRHFTNMTGQSASVGVDSGEFTPDWQGVGSVWEAFRLTCPPDSRARRTTPDNNVNSTDLPSEPADDFHFSKTLDNKFDFCSNPSAHYNHGHFFSDWRTIPALYPIFSNGKAPGYSDILFPSHYYYNPTAQYSYAWDDVKKVAKEFDDMEIPWHHKNNTIFWRGATTGGGNTPGGFADRYQRHRFVRLASDHSDTRRAIVFSDPPNSTSYQQANVSITKLNGEIMDVGFTKSTGFGNYPGGEAAMRKVHRFADSVPFGYNWKYKHLVDLDGMGYSARFLAFLASDSAVIKSTVYSEYYSDWIQPWLHFIPLSQGYHEIYNLYSFFSGPTESMLQAANSSALYDDSITRRAEDGDRRLRQIAQAGKQWKQTVGRTIDMEVYVYRLCLEWGRLWADDRHSMNYTMSGPS</sequence>
<comment type="similarity">
    <text evidence="1">Belongs to the glycosyltransferase 90 family.</text>
</comment>
<evidence type="ECO:0000256" key="2">
    <source>
        <dbReference type="ARBA" id="ARBA00022679"/>
    </source>
</evidence>
<evidence type="ECO:0000259" key="4">
    <source>
        <dbReference type="SMART" id="SM00672"/>
    </source>
</evidence>
<dbReference type="GO" id="GO:0016740">
    <property type="term" value="F:transferase activity"/>
    <property type="evidence" value="ECO:0007669"/>
    <property type="project" value="UniProtKB-KW"/>
</dbReference>
<name>A0A4Y7PIC3_9AGAM</name>
<evidence type="ECO:0000313" key="6">
    <source>
        <dbReference type="Proteomes" id="UP000294933"/>
    </source>
</evidence>
<dbReference type="STRING" id="50990.A0A4Y7PIC3"/>
<keyword evidence="6" id="KW-1185">Reference proteome</keyword>
<feature type="compositionally biased region" description="Polar residues" evidence="3">
    <location>
        <begin position="261"/>
        <end position="270"/>
    </location>
</feature>